<organism evidence="3 4">
    <name type="scientific">Larkinella knui</name>
    <dbReference type="NCBI Taxonomy" id="2025310"/>
    <lineage>
        <taxon>Bacteria</taxon>
        <taxon>Pseudomonadati</taxon>
        <taxon>Bacteroidota</taxon>
        <taxon>Cytophagia</taxon>
        <taxon>Cytophagales</taxon>
        <taxon>Spirosomataceae</taxon>
        <taxon>Larkinella</taxon>
    </lineage>
</organism>
<dbReference type="OrthoDB" id="9811314at2"/>
<dbReference type="SUPFAM" id="SSF63411">
    <property type="entry name" value="LuxS/MPP-like metallohydrolase"/>
    <property type="match status" value="2"/>
</dbReference>
<keyword evidence="4" id="KW-1185">Reference proteome</keyword>
<protein>
    <submittedName>
        <fullName evidence="3">Insulinase family protein</fullName>
    </submittedName>
</protein>
<proteinExistence type="predicted"/>
<dbReference type="RefSeq" id="WP_124908497.1">
    <property type="nucleotide sequence ID" value="NZ_RQJP01000004.1"/>
</dbReference>
<dbReference type="Pfam" id="PF00675">
    <property type="entry name" value="Peptidase_M16"/>
    <property type="match status" value="1"/>
</dbReference>
<dbReference type="PANTHER" id="PTHR11851">
    <property type="entry name" value="METALLOPROTEASE"/>
    <property type="match status" value="1"/>
</dbReference>
<dbReference type="InterPro" id="IPR050361">
    <property type="entry name" value="MPP/UQCRC_Complex"/>
</dbReference>
<evidence type="ECO:0000259" key="1">
    <source>
        <dbReference type="Pfam" id="PF00675"/>
    </source>
</evidence>
<dbReference type="AlphaFoldDB" id="A0A3P1CHM3"/>
<comment type="caution">
    <text evidence="3">The sequence shown here is derived from an EMBL/GenBank/DDBJ whole genome shotgun (WGS) entry which is preliminary data.</text>
</comment>
<evidence type="ECO:0000259" key="2">
    <source>
        <dbReference type="Pfam" id="PF05193"/>
    </source>
</evidence>
<evidence type="ECO:0000313" key="4">
    <source>
        <dbReference type="Proteomes" id="UP000274271"/>
    </source>
</evidence>
<reference evidence="3 4" key="1">
    <citation type="submission" date="2018-11" db="EMBL/GenBank/DDBJ databases">
        <authorList>
            <person name="Zhou Z."/>
            <person name="Wang G."/>
        </authorList>
    </citation>
    <scope>NUCLEOTIDE SEQUENCE [LARGE SCALE GENOMIC DNA]</scope>
    <source>
        <strain evidence="3 4">KCTC42998</strain>
    </source>
</reference>
<gene>
    <name evidence="3" type="ORF">EHT87_20335</name>
</gene>
<dbReference type="EMBL" id="RQJP01000004">
    <property type="protein sequence ID" value="RRB12546.1"/>
    <property type="molecule type" value="Genomic_DNA"/>
</dbReference>
<dbReference type="InterPro" id="IPR007863">
    <property type="entry name" value="Peptidase_M16_C"/>
</dbReference>
<feature type="domain" description="Peptidase M16 N-terminal" evidence="1">
    <location>
        <begin position="42"/>
        <end position="160"/>
    </location>
</feature>
<accession>A0A3P1CHM3</accession>
<name>A0A3P1CHM3_9BACT</name>
<dbReference type="InterPro" id="IPR011765">
    <property type="entry name" value="Pept_M16_N"/>
</dbReference>
<dbReference type="GO" id="GO:0046872">
    <property type="term" value="F:metal ion binding"/>
    <property type="evidence" value="ECO:0007669"/>
    <property type="project" value="InterPro"/>
</dbReference>
<evidence type="ECO:0000313" key="3">
    <source>
        <dbReference type="EMBL" id="RRB12546.1"/>
    </source>
</evidence>
<dbReference type="Gene3D" id="3.30.830.10">
    <property type="entry name" value="Metalloenzyme, LuxS/M16 peptidase-like"/>
    <property type="match status" value="2"/>
</dbReference>
<dbReference type="Pfam" id="PF05193">
    <property type="entry name" value="Peptidase_M16_C"/>
    <property type="match status" value="1"/>
</dbReference>
<dbReference type="PANTHER" id="PTHR11851:SF224">
    <property type="entry name" value="PROCESSING PROTEASE"/>
    <property type="match status" value="1"/>
</dbReference>
<dbReference type="Proteomes" id="UP000274271">
    <property type="component" value="Unassembled WGS sequence"/>
</dbReference>
<feature type="domain" description="Peptidase M16 C-terminal" evidence="2">
    <location>
        <begin position="184"/>
        <end position="358"/>
    </location>
</feature>
<dbReference type="InterPro" id="IPR011249">
    <property type="entry name" value="Metalloenz_LuxS/M16"/>
</dbReference>
<sequence>MEVVNRTEAPEYKRIEEVRIPAIATLTMDNGQPMYWINAGQQPVIRLEIIFDAGAWYEPLPGLSSLAMKMLTEGTRSHTSAQISEYFDRYGAFLEQQSGTNRASLTVYGLTKHLPAILPMVQEMLTDSVIPEKELSHQKNIALQTLRVNLEKNNFVASHLIREKVFGKNHPYGKNQKLETLEAIDRDGVDAYYQQRIRHQPFRIMVAGQITETELTLINHYLGHQVIETVLETGDAKKTASSDPSPVLVDKEDSLQSSIRLGRLLFTRKHPDYFPTLVLNEVLGGYFGSRLMKNIREEKGFTYGIWSNMAMHPNEGSFLIGTDVKRENTQETLDEIWKEIRRLRDEPVPAGELETVRNYMAGSYVGNLNTPFEIADRYKTVLFDGLPADYISTHIERIRAVTAEQVQEMANRYLPDGSLIEVVVGGK</sequence>